<dbReference type="PANTHER" id="PTHR30153">
    <property type="entry name" value="REPLICATIVE DNA HELICASE DNAB"/>
    <property type="match status" value="1"/>
</dbReference>
<dbReference type="PANTHER" id="PTHR30153:SF2">
    <property type="entry name" value="REPLICATIVE DNA HELICASE"/>
    <property type="match status" value="1"/>
</dbReference>
<name>A0ABQ5JMH6_9LACO</name>
<reference evidence="2 3" key="1">
    <citation type="submission" date="2022-03" db="EMBL/GenBank/DDBJ databases">
        <title>Draft genome sequence of Furfurilactobacillus curtus JCM 31185.</title>
        <authorList>
            <person name="Suzuki S."/>
            <person name="Endo A."/>
            <person name="Kajikawa A."/>
        </authorList>
    </citation>
    <scope>NUCLEOTIDE SEQUENCE [LARGE SCALE GENOMIC DNA]</scope>
    <source>
        <strain evidence="2 3">JCM 31185</strain>
    </source>
</reference>
<evidence type="ECO:0000313" key="3">
    <source>
        <dbReference type="Proteomes" id="UP001628078"/>
    </source>
</evidence>
<dbReference type="InterPro" id="IPR007694">
    <property type="entry name" value="DNA_helicase_DnaB-like_C"/>
</dbReference>
<dbReference type="Proteomes" id="UP001628078">
    <property type="component" value="Unassembled WGS sequence"/>
</dbReference>
<dbReference type="SUPFAM" id="SSF52540">
    <property type="entry name" value="P-loop containing nucleoside triphosphate hydrolases"/>
    <property type="match status" value="1"/>
</dbReference>
<gene>
    <name evidence="2" type="ORF">JCM31185_00180</name>
</gene>
<accession>A0ABQ5JMH6</accession>
<protein>
    <recommendedName>
        <fullName evidence="1">SF4 helicase domain-containing protein</fullName>
    </recommendedName>
</protein>
<evidence type="ECO:0000313" key="2">
    <source>
        <dbReference type="EMBL" id="GKT04729.1"/>
    </source>
</evidence>
<evidence type="ECO:0000259" key="1">
    <source>
        <dbReference type="PROSITE" id="PS51199"/>
    </source>
</evidence>
<proteinExistence type="predicted"/>
<dbReference type="PROSITE" id="PS51199">
    <property type="entry name" value="SF4_HELICASE"/>
    <property type="match status" value="1"/>
</dbReference>
<keyword evidence="3" id="KW-1185">Reference proteome</keyword>
<dbReference type="RefSeq" id="WP_407881919.1">
    <property type="nucleotide sequence ID" value="NZ_BQXO01000001.1"/>
</dbReference>
<dbReference type="Gene3D" id="3.40.50.300">
    <property type="entry name" value="P-loop containing nucleotide triphosphate hydrolases"/>
    <property type="match status" value="1"/>
</dbReference>
<feature type="domain" description="SF4 helicase" evidence="1">
    <location>
        <begin position="151"/>
        <end position="416"/>
    </location>
</feature>
<dbReference type="InterPro" id="IPR027417">
    <property type="entry name" value="P-loop_NTPase"/>
</dbReference>
<organism evidence="2 3">
    <name type="scientific">Furfurilactobacillus curtus</name>
    <dbReference type="NCBI Taxonomy" id="1746200"/>
    <lineage>
        <taxon>Bacteria</taxon>
        <taxon>Bacillati</taxon>
        <taxon>Bacillota</taxon>
        <taxon>Bacilli</taxon>
        <taxon>Lactobacillales</taxon>
        <taxon>Lactobacillaceae</taxon>
        <taxon>Furfurilactobacillus</taxon>
    </lineage>
</organism>
<dbReference type="Pfam" id="PF03796">
    <property type="entry name" value="DnaB_C"/>
    <property type="match status" value="1"/>
</dbReference>
<dbReference type="EMBL" id="BQXO01000001">
    <property type="protein sequence ID" value="GKT04729.1"/>
    <property type="molecule type" value="Genomic_DNA"/>
</dbReference>
<sequence>MYSGTDIEFNVVNALVDQPSLIRVNVVKPEWFTNPDLRALVKFINERNGEFKGFIQLRREFDERNGHPVPDDFWKQLSNSEQLKFEFKGYLRAVKRAYLERSLQELSRQYAETPRTSITKEMQKLLEKMNQPDEIPVETMTDLGKQLEKRLDEETTDGIHTFNFIDNLTGRGLVGGELLTIGARPAVGKSAFCANLVIKAFRKDPDLTIDFFSLEMPNKENHNRIMANLTAIPLQKFSNPHQMIKGTDRFNLEAGIKMVDKWDLVFYDQFSDIQSIASKITERAASAQTGKYLAIIDYLQLVTNPNEKERRLQVEGVTRQLKLMTNQLNIPIILLSQLSRGIESRDNGTPRLSDLRESGSIEQDSNAVAFLYREHATPQAVDNLIFDVQKNREGQLRTAKIKFVKNTQKMTERFDS</sequence>
<comment type="caution">
    <text evidence="2">The sequence shown here is derived from an EMBL/GenBank/DDBJ whole genome shotgun (WGS) entry which is preliminary data.</text>
</comment>